<dbReference type="EMBL" id="JBHSIV010000012">
    <property type="protein sequence ID" value="MFC5063190.1"/>
    <property type="molecule type" value="Genomic_DNA"/>
</dbReference>
<comment type="caution">
    <text evidence="1">The sequence shown here is derived from an EMBL/GenBank/DDBJ whole genome shotgun (WGS) entry which is preliminary data.</text>
</comment>
<dbReference type="InterPro" id="IPR011990">
    <property type="entry name" value="TPR-like_helical_dom_sf"/>
</dbReference>
<proteinExistence type="predicted"/>
<dbReference type="RefSeq" id="WP_378036540.1">
    <property type="nucleotide sequence ID" value="NZ_JBHSIV010000012.1"/>
</dbReference>
<accession>A0ABV9YNR5</accession>
<organism evidence="1 2">
    <name type="scientific">Actinomycetospora atypica</name>
    <dbReference type="NCBI Taxonomy" id="1290095"/>
    <lineage>
        <taxon>Bacteria</taxon>
        <taxon>Bacillati</taxon>
        <taxon>Actinomycetota</taxon>
        <taxon>Actinomycetes</taxon>
        <taxon>Pseudonocardiales</taxon>
        <taxon>Pseudonocardiaceae</taxon>
        <taxon>Actinomycetospora</taxon>
    </lineage>
</organism>
<gene>
    <name evidence="1" type="ORF">ACFPBZ_13305</name>
</gene>
<reference evidence="2" key="1">
    <citation type="journal article" date="2019" name="Int. J. Syst. Evol. Microbiol.">
        <title>The Global Catalogue of Microorganisms (GCM) 10K type strain sequencing project: providing services to taxonomists for standard genome sequencing and annotation.</title>
        <authorList>
            <consortium name="The Broad Institute Genomics Platform"/>
            <consortium name="The Broad Institute Genome Sequencing Center for Infectious Disease"/>
            <person name="Wu L."/>
            <person name="Ma J."/>
        </authorList>
    </citation>
    <scope>NUCLEOTIDE SEQUENCE [LARGE SCALE GENOMIC DNA]</scope>
    <source>
        <strain evidence="2">CGMCC 4.7093</strain>
    </source>
</reference>
<evidence type="ECO:0000313" key="2">
    <source>
        <dbReference type="Proteomes" id="UP001595947"/>
    </source>
</evidence>
<sequence length="519" mass="55360">MVAPTTTDRQRAWQDGVRRAVRSVQTLRTRVADTPELPDGPGDYLPRLVDPRLVHLLTAGGSTSSPVLVVTGPPSAGVTRTTAHAVREARPGDHFMGIDDPYRVVLSELVDRARRRAGATRRVLIWCDDAPLALLDQVRADVIAACSDQGEPLVRMVFTVRWGLVALSRGELAAPRFAPVVVAPLAPAEVVGKESHDVVAACGVDRAVGRRIGELVSPQDEARAAFAGESGDVLRLAAVWHRLGVPTALDPTTLAALRPDDAAGDLDDIVGTLVAQGWLRRTVRDGQRHLAPARVLVDLARLPSEDLVERIAEHLDHHARYVAARTMLAAGFDSLAAVIVADLDPDPLGPGPALRIARGFAGLERDREAAQWFAFVVAVGEEDQVRAAHRGLGLVFYRYDRLDRARRHLDQAADQLGVQVILADIALRQGRVDDARDLLVLLGRSRDPSLAAEAACQLGTLDSSTGRPDSARAAFTAALGAQDPAVVARARTGLAALPALPDEEPVPDEARAVAGEVAG</sequence>
<evidence type="ECO:0008006" key="3">
    <source>
        <dbReference type="Google" id="ProtNLM"/>
    </source>
</evidence>
<keyword evidence="2" id="KW-1185">Reference proteome</keyword>
<dbReference type="Proteomes" id="UP001595947">
    <property type="component" value="Unassembled WGS sequence"/>
</dbReference>
<protein>
    <recommendedName>
        <fullName evidence="3">Tetratricopeptide repeat protein</fullName>
    </recommendedName>
</protein>
<dbReference type="Gene3D" id="1.25.40.10">
    <property type="entry name" value="Tetratricopeptide repeat domain"/>
    <property type="match status" value="1"/>
</dbReference>
<name>A0ABV9YNR5_9PSEU</name>
<dbReference type="SUPFAM" id="SSF48452">
    <property type="entry name" value="TPR-like"/>
    <property type="match status" value="1"/>
</dbReference>
<evidence type="ECO:0000313" key="1">
    <source>
        <dbReference type="EMBL" id="MFC5063190.1"/>
    </source>
</evidence>